<keyword evidence="3 9" id="KW-0690">Ribosome biogenesis</keyword>
<keyword evidence="4 11" id="KW-0677">Repeat</keyword>
<comment type="caution">
    <text evidence="13">The sequence shown here is derived from an EMBL/GenBank/DDBJ whole genome shotgun (WGS) entry which is preliminary data.</text>
</comment>
<evidence type="ECO:0000256" key="8">
    <source>
        <dbReference type="ARBA" id="ARBA00053470"/>
    </source>
</evidence>
<name>A0A9D1M1V1_9FIRM</name>
<feature type="binding site" evidence="9">
    <location>
        <begin position="184"/>
        <end position="191"/>
    </location>
    <ligand>
        <name>GTP</name>
        <dbReference type="ChEBI" id="CHEBI:37565"/>
        <label>2</label>
    </ligand>
</feature>
<dbReference type="InterPro" id="IPR027417">
    <property type="entry name" value="P-loop_NTPase"/>
</dbReference>
<keyword evidence="5 9" id="KW-0547">Nucleotide-binding</keyword>
<feature type="binding site" evidence="9">
    <location>
        <begin position="296"/>
        <end position="299"/>
    </location>
    <ligand>
        <name>GTP</name>
        <dbReference type="ChEBI" id="CHEBI:37565"/>
        <label>2</label>
    </ligand>
</feature>
<evidence type="ECO:0000313" key="14">
    <source>
        <dbReference type="Proteomes" id="UP000824093"/>
    </source>
</evidence>
<evidence type="ECO:0000256" key="1">
    <source>
        <dbReference type="ARBA" id="ARBA00008279"/>
    </source>
</evidence>
<dbReference type="InterPro" id="IPR032859">
    <property type="entry name" value="KH_dom-like"/>
</dbReference>
<dbReference type="EMBL" id="DVNH01000044">
    <property type="protein sequence ID" value="HIU52126.1"/>
    <property type="molecule type" value="Genomic_DNA"/>
</dbReference>
<feature type="binding site" evidence="9">
    <location>
        <begin position="57"/>
        <end position="61"/>
    </location>
    <ligand>
        <name>GTP</name>
        <dbReference type="ChEBI" id="CHEBI:37565"/>
        <label>1</label>
    </ligand>
</feature>
<dbReference type="InterPro" id="IPR005225">
    <property type="entry name" value="Small_GTP-bd"/>
</dbReference>
<evidence type="ECO:0000256" key="10">
    <source>
        <dbReference type="PROSITE-ProRule" id="PRU01049"/>
    </source>
</evidence>
<protein>
    <recommendedName>
        <fullName evidence="2 9">GTPase Der</fullName>
    </recommendedName>
    <alternativeName>
        <fullName evidence="7 9">GTP-binding protein EngA</fullName>
    </alternativeName>
</protein>
<dbReference type="GO" id="GO:0042254">
    <property type="term" value="P:ribosome biogenesis"/>
    <property type="evidence" value="ECO:0007669"/>
    <property type="project" value="UniProtKB-KW"/>
</dbReference>
<organism evidence="13 14">
    <name type="scientific">Candidatus Merdicola faecigallinarum</name>
    <dbReference type="NCBI Taxonomy" id="2840862"/>
    <lineage>
        <taxon>Bacteria</taxon>
        <taxon>Bacillati</taxon>
        <taxon>Bacillota</taxon>
        <taxon>Clostridia</taxon>
        <taxon>Candidatus Merdicola</taxon>
    </lineage>
</organism>
<dbReference type="PIRSF" id="PIRSF006485">
    <property type="entry name" value="GTP-binding_EngA"/>
    <property type="match status" value="1"/>
</dbReference>
<feature type="domain" description="EngA-type G" evidence="12">
    <location>
        <begin position="178"/>
        <end position="353"/>
    </location>
</feature>
<dbReference type="InterPro" id="IPR015946">
    <property type="entry name" value="KH_dom-like_a/b"/>
</dbReference>
<evidence type="ECO:0000259" key="12">
    <source>
        <dbReference type="PROSITE" id="PS51712"/>
    </source>
</evidence>
<dbReference type="AlphaFoldDB" id="A0A9D1M1V1"/>
<dbReference type="CDD" id="cd01894">
    <property type="entry name" value="EngA1"/>
    <property type="match status" value="1"/>
</dbReference>
<dbReference type="HAMAP" id="MF_00195">
    <property type="entry name" value="GTPase_Der"/>
    <property type="match status" value="1"/>
</dbReference>
<dbReference type="FunFam" id="3.40.50.300:FF:000040">
    <property type="entry name" value="GTPase Der"/>
    <property type="match status" value="1"/>
</dbReference>
<comment type="subunit">
    <text evidence="9">Associates with the 50S ribosomal subunit.</text>
</comment>
<evidence type="ECO:0000256" key="11">
    <source>
        <dbReference type="RuleBase" id="RU004481"/>
    </source>
</evidence>
<keyword evidence="6 9" id="KW-0342">GTP-binding</keyword>
<evidence type="ECO:0000256" key="3">
    <source>
        <dbReference type="ARBA" id="ARBA00022517"/>
    </source>
</evidence>
<dbReference type="PANTHER" id="PTHR43834:SF6">
    <property type="entry name" value="GTPASE DER"/>
    <property type="match status" value="1"/>
</dbReference>
<accession>A0A9D1M1V1</accession>
<feature type="domain" description="EngA-type G" evidence="12">
    <location>
        <begin position="4"/>
        <end position="169"/>
    </location>
</feature>
<sequence>MAKPVVAIIGKPNVGKSTFFNYIVGQRISIVEDTPGVTRDRIYAESNWRGRDFTVIDTGGIEPESDDVILSQMRTQANLAIEMADVIIFLTDIKQGVTAADQEISIMLKKSKKPVVLVCNKADQYGTVDANIYEFYNLGLGEPYAISAANAKGIGDVLDAIYECFPKQEEQEDDGEMIKVAVIGKPNVGKSSLINRILGENRVIVSNIAGTTRDAIDTEFENEYGKYVLIDTAGVRRKSKVNEKIEKYSIIRTNLAIERADVCLILIDATEGVTEQDAKIAGEAHEAGKGIIIVVNKWDAYEKGTGTLEAYTKDVYEKLAYLSYAPILFISAKTGQRVNKLFEMINMVANQNAMRISTAMLNEVINEAIALVQPPTDKGRRLKILYITQASTKPPTFVIFVNSKELFHFSYERYLVNQIRKEFGLQGTPIRVIVREKGDKIETK</sequence>
<dbReference type="InterPro" id="IPR016484">
    <property type="entry name" value="GTPase_Der"/>
</dbReference>
<dbReference type="Pfam" id="PF01926">
    <property type="entry name" value="MMR_HSR1"/>
    <property type="match status" value="2"/>
</dbReference>
<dbReference type="PRINTS" id="PR00449">
    <property type="entry name" value="RASTRNSFRMNG"/>
</dbReference>
<dbReference type="FunFam" id="3.40.50.300:FF:000057">
    <property type="entry name" value="GTPase Der"/>
    <property type="match status" value="1"/>
</dbReference>
<dbReference type="InterPro" id="IPR006073">
    <property type="entry name" value="GTP-bd"/>
</dbReference>
<comment type="function">
    <text evidence="8 9 11">GTPase that plays an essential role in the late steps of ribosome biogenesis.</text>
</comment>
<dbReference type="GO" id="GO:0005525">
    <property type="term" value="F:GTP binding"/>
    <property type="evidence" value="ECO:0007669"/>
    <property type="project" value="UniProtKB-UniRule"/>
</dbReference>
<dbReference type="Gene3D" id="3.40.50.300">
    <property type="entry name" value="P-loop containing nucleotide triphosphate hydrolases"/>
    <property type="match status" value="2"/>
</dbReference>
<dbReference type="SUPFAM" id="SSF52540">
    <property type="entry name" value="P-loop containing nucleoside triphosphate hydrolases"/>
    <property type="match status" value="2"/>
</dbReference>
<dbReference type="PROSITE" id="PS51712">
    <property type="entry name" value="G_ENGA"/>
    <property type="match status" value="2"/>
</dbReference>
<comment type="similarity">
    <text evidence="1 9 10 11">Belongs to the TRAFAC class TrmE-Era-EngA-EngB-Septin-like GTPase superfamily. EngA (Der) GTPase family.</text>
</comment>
<dbReference type="FunFam" id="3.30.300.20:FF:000004">
    <property type="entry name" value="GTPase Der"/>
    <property type="match status" value="1"/>
</dbReference>
<feature type="binding site" evidence="9">
    <location>
        <begin position="231"/>
        <end position="235"/>
    </location>
    <ligand>
        <name>GTP</name>
        <dbReference type="ChEBI" id="CHEBI:37565"/>
        <label>2</label>
    </ligand>
</feature>
<dbReference type="Pfam" id="PF14714">
    <property type="entry name" value="KH_dom-like"/>
    <property type="match status" value="1"/>
</dbReference>
<evidence type="ECO:0000256" key="9">
    <source>
        <dbReference type="HAMAP-Rule" id="MF_00195"/>
    </source>
</evidence>
<reference evidence="13" key="2">
    <citation type="journal article" date="2021" name="PeerJ">
        <title>Extensive microbial diversity within the chicken gut microbiome revealed by metagenomics and culture.</title>
        <authorList>
            <person name="Gilroy R."/>
            <person name="Ravi A."/>
            <person name="Getino M."/>
            <person name="Pursley I."/>
            <person name="Horton D.L."/>
            <person name="Alikhan N.F."/>
            <person name="Baker D."/>
            <person name="Gharbi K."/>
            <person name="Hall N."/>
            <person name="Watson M."/>
            <person name="Adriaenssens E.M."/>
            <person name="Foster-Nyarko E."/>
            <person name="Jarju S."/>
            <person name="Secka A."/>
            <person name="Antonio M."/>
            <person name="Oren A."/>
            <person name="Chaudhuri R.R."/>
            <person name="La Ragione R."/>
            <person name="Hildebrand F."/>
            <person name="Pallen M.J."/>
        </authorList>
    </citation>
    <scope>NUCLEOTIDE SEQUENCE</scope>
    <source>
        <strain evidence="13">CHK195-15760</strain>
    </source>
</reference>
<dbReference type="GO" id="GO:0043022">
    <property type="term" value="F:ribosome binding"/>
    <property type="evidence" value="ECO:0007669"/>
    <property type="project" value="TreeGrafter"/>
</dbReference>
<evidence type="ECO:0000256" key="6">
    <source>
        <dbReference type="ARBA" id="ARBA00023134"/>
    </source>
</evidence>
<evidence type="ECO:0000256" key="5">
    <source>
        <dbReference type="ARBA" id="ARBA00022741"/>
    </source>
</evidence>
<feature type="binding site" evidence="9">
    <location>
        <begin position="10"/>
        <end position="17"/>
    </location>
    <ligand>
        <name>GTP</name>
        <dbReference type="ChEBI" id="CHEBI:37565"/>
        <label>1</label>
    </ligand>
</feature>
<evidence type="ECO:0000256" key="4">
    <source>
        <dbReference type="ARBA" id="ARBA00022737"/>
    </source>
</evidence>
<dbReference type="NCBIfam" id="TIGR00231">
    <property type="entry name" value="small_GTP"/>
    <property type="match status" value="2"/>
</dbReference>
<dbReference type="Proteomes" id="UP000824093">
    <property type="component" value="Unassembled WGS sequence"/>
</dbReference>
<dbReference type="InterPro" id="IPR031166">
    <property type="entry name" value="G_ENGA"/>
</dbReference>
<dbReference type="CDD" id="cd01895">
    <property type="entry name" value="EngA2"/>
    <property type="match status" value="1"/>
</dbReference>
<reference evidence="13" key="1">
    <citation type="submission" date="2020-10" db="EMBL/GenBank/DDBJ databases">
        <authorList>
            <person name="Gilroy R."/>
        </authorList>
    </citation>
    <scope>NUCLEOTIDE SEQUENCE</scope>
    <source>
        <strain evidence="13">CHK195-15760</strain>
    </source>
</reference>
<dbReference type="PANTHER" id="PTHR43834">
    <property type="entry name" value="GTPASE DER"/>
    <property type="match status" value="1"/>
</dbReference>
<proteinExistence type="inferred from homology"/>
<feature type="binding site" evidence="9">
    <location>
        <begin position="120"/>
        <end position="123"/>
    </location>
    <ligand>
        <name>GTP</name>
        <dbReference type="ChEBI" id="CHEBI:37565"/>
        <label>1</label>
    </ligand>
</feature>
<dbReference type="NCBIfam" id="TIGR03594">
    <property type="entry name" value="GTPase_EngA"/>
    <property type="match status" value="1"/>
</dbReference>
<evidence type="ECO:0000256" key="7">
    <source>
        <dbReference type="ARBA" id="ARBA00032345"/>
    </source>
</evidence>
<dbReference type="Gene3D" id="3.30.300.20">
    <property type="match status" value="1"/>
</dbReference>
<gene>
    <name evidence="9 13" type="primary">der</name>
    <name evidence="13" type="ORF">IAB70_05890</name>
</gene>
<evidence type="ECO:0000256" key="2">
    <source>
        <dbReference type="ARBA" id="ARBA00020953"/>
    </source>
</evidence>
<evidence type="ECO:0000313" key="13">
    <source>
        <dbReference type="EMBL" id="HIU52126.1"/>
    </source>
</evidence>